<dbReference type="STRING" id="1076596.A0U91_14020"/>
<dbReference type="GeneID" id="95618757"/>
<dbReference type="InterPro" id="IPR021263">
    <property type="entry name" value="DUF2840"/>
</dbReference>
<dbReference type="RefSeq" id="WP_077931489.1">
    <property type="nucleotide sequence ID" value="NZ_CP014687.1"/>
</dbReference>
<dbReference type="GO" id="GO:0016798">
    <property type="term" value="F:hydrolase activity, acting on glycosyl bonds"/>
    <property type="evidence" value="ECO:0007669"/>
    <property type="project" value="UniProtKB-KW"/>
</dbReference>
<dbReference type="AlphaFoldDB" id="A0A1U9LH91"/>
<evidence type="ECO:0000313" key="1">
    <source>
        <dbReference type="EMBL" id="AQT05758.1"/>
    </source>
</evidence>
<dbReference type="Proteomes" id="UP000189055">
    <property type="component" value="Chromosome"/>
</dbReference>
<dbReference type="Pfam" id="PF11000">
    <property type="entry name" value="DUF2840"/>
    <property type="match status" value="1"/>
</dbReference>
<dbReference type="KEGG" id="aper:A0U91_14020"/>
<organism evidence="1 2">
    <name type="scientific">Acetobacter persici</name>
    <dbReference type="NCBI Taxonomy" id="1076596"/>
    <lineage>
        <taxon>Bacteria</taxon>
        <taxon>Pseudomonadati</taxon>
        <taxon>Pseudomonadota</taxon>
        <taxon>Alphaproteobacteria</taxon>
        <taxon>Acetobacterales</taxon>
        <taxon>Acetobacteraceae</taxon>
        <taxon>Acetobacter</taxon>
    </lineage>
</organism>
<accession>A0A1U9LH91</accession>
<sequence>MTARSFKPDDAVLTTVELTWIEKRIEHWIRFGHPVEDRILDRRRRLMSFAPESVFAFIRWAANDFGTVVSCIDIVRAVQAQEACQTVPFVRPGGESLLRQSGWPKVRRVLEAIDVVEALGIDPTTACPDHWRHLHHRLTAAQEPRPYTRERHEGWLRRRAAS</sequence>
<keyword evidence="1" id="KW-0378">Hydrolase</keyword>
<dbReference type="EMBL" id="CP014687">
    <property type="protein sequence ID" value="AQT05758.1"/>
    <property type="molecule type" value="Genomic_DNA"/>
</dbReference>
<gene>
    <name evidence="1" type="ORF">A0U91_14020</name>
</gene>
<protein>
    <submittedName>
        <fullName evidence="1">Glycosidase</fullName>
    </submittedName>
</protein>
<name>A0A1U9LH91_9PROT</name>
<reference evidence="1 2" key="1">
    <citation type="submission" date="2016-03" db="EMBL/GenBank/DDBJ databases">
        <title>Acetic acid bacteria sequencing.</title>
        <authorList>
            <person name="Brandt J."/>
            <person name="Jakob F."/>
            <person name="Vogel R.F."/>
        </authorList>
    </citation>
    <scope>NUCLEOTIDE SEQUENCE [LARGE SCALE GENOMIC DNA]</scope>
    <source>
        <strain evidence="1 2">TMW2.1084</strain>
    </source>
</reference>
<evidence type="ECO:0000313" key="2">
    <source>
        <dbReference type="Proteomes" id="UP000189055"/>
    </source>
</evidence>
<keyword evidence="1" id="KW-0326">Glycosidase</keyword>
<proteinExistence type="predicted"/>